<dbReference type="Proteomes" id="UP000663823">
    <property type="component" value="Unassembled WGS sequence"/>
</dbReference>
<evidence type="ECO:0000313" key="3">
    <source>
        <dbReference type="EMBL" id="CAF1065452.1"/>
    </source>
</evidence>
<evidence type="ECO:0000256" key="1">
    <source>
        <dbReference type="SAM" id="SignalP"/>
    </source>
</evidence>
<proteinExistence type="predicted"/>
<protein>
    <recommendedName>
        <fullName evidence="6">Secreted protein</fullName>
    </recommendedName>
</protein>
<reference evidence="4" key="1">
    <citation type="submission" date="2021-02" db="EMBL/GenBank/DDBJ databases">
        <authorList>
            <person name="Nowell W R."/>
        </authorList>
    </citation>
    <scope>NUCLEOTIDE SEQUENCE</scope>
</reference>
<evidence type="ECO:0000313" key="4">
    <source>
        <dbReference type="EMBL" id="CAF3623441.1"/>
    </source>
</evidence>
<dbReference type="EMBL" id="CAJNOT010000725">
    <property type="protein sequence ID" value="CAF1065452.1"/>
    <property type="molecule type" value="Genomic_DNA"/>
</dbReference>
<accession>A0A818PSA1</accession>
<feature type="signal peptide" evidence="1">
    <location>
        <begin position="1"/>
        <end position="22"/>
    </location>
</feature>
<sequence length="89" mass="10006">MTIEMFILTLLISGSMLTNTHMCQCQCCRYMGPLYPNNRRSCACSVTNQGKPFVCGGSTGLYSARICTIKIHPFYDPLRPNLCCQLKFV</sequence>
<dbReference type="Proteomes" id="UP000663864">
    <property type="component" value="Unassembled WGS sequence"/>
</dbReference>
<evidence type="ECO:0000313" key="2">
    <source>
        <dbReference type="EMBL" id="CAF0937195.1"/>
    </source>
</evidence>
<feature type="chain" id="PRO_5036414800" description="Secreted protein" evidence="1">
    <location>
        <begin position="23"/>
        <end position="89"/>
    </location>
</feature>
<dbReference type="EMBL" id="CAJNOO010000415">
    <property type="protein sequence ID" value="CAF0937195.1"/>
    <property type="molecule type" value="Genomic_DNA"/>
</dbReference>
<dbReference type="AlphaFoldDB" id="A0A818PSA1"/>
<gene>
    <name evidence="4" type="ORF">OTI717_LOCUS7930</name>
    <name evidence="2" type="ORF">RFH988_LOCUS10869</name>
    <name evidence="3" type="ORF">ZHD862_LOCUS15787</name>
</gene>
<organism evidence="4 5">
    <name type="scientific">Rotaria sordida</name>
    <dbReference type="NCBI Taxonomy" id="392033"/>
    <lineage>
        <taxon>Eukaryota</taxon>
        <taxon>Metazoa</taxon>
        <taxon>Spiralia</taxon>
        <taxon>Gnathifera</taxon>
        <taxon>Rotifera</taxon>
        <taxon>Eurotatoria</taxon>
        <taxon>Bdelloidea</taxon>
        <taxon>Philodinida</taxon>
        <taxon>Philodinidae</taxon>
        <taxon>Rotaria</taxon>
    </lineage>
</organism>
<name>A0A818PSA1_9BILA</name>
<keyword evidence="1" id="KW-0732">Signal</keyword>
<evidence type="ECO:0000313" key="5">
    <source>
        <dbReference type="Proteomes" id="UP000663823"/>
    </source>
</evidence>
<dbReference type="OrthoDB" id="10293058at2759"/>
<dbReference type="EMBL" id="CAJOAX010000614">
    <property type="protein sequence ID" value="CAF3623441.1"/>
    <property type="molecule type" value="Genomic_DNA"/>
</dbReference>
<comment type="caution">
    <text evidence="4">The sequence shown here is derived from an EMBL/GenBank/DDBJ whole genome shotgun (WGS) entry which is preliminary data.</text>
</comment>
<dbReference type="Proteomes" id="UP000663882">
    <property type="component" value="Unassembled WGS sequence"/>
</dbReference>
<evidence type="ECO:0008006" key="6">
    <source>
        <dbReference type="Google" id="ProtNLM"/>
    </source>
</evidence>